<evidence type="ECO:0000259" key="2">
    <source>
        <dbReference type="Pfam" id="PF14383"/>
    </source>
</evidence>
<evidence type="ECO:0000313" key="3">
    <source>
        <dbReference type="EMBL" id="CAH1446960.1"/>
    </source>
</evidence>
<feature type="compositionally biased region" description="Basic and acidic residues" evidence="1">
    <location>
        <begin position="120"/>
        <end position="139"/>
    </location>
</feature>
<dbReference type="PANTHER" id="PTHR35499">
    <property type="entry name" value="OS05G0128300 PROTEIN"/>
    <property type="match status" value="1"/>
</dbReference>
<comment type="caution">
    <text evidence="3">The sequence shown here is derived from an EMBL/GenBank/DDBJ whole genome shotgun (WGS) entry which is preliminary data.</text>
</comment>
<keyword evidence="4" id="KW-1185">Reference proteome</keyword>
<proteinExistence type="predicted"/>
<organism evidence="3 4">
    <name type="scientific">Lactuca virosa</name>
    <dbReference type="NCBI Taxonomy" id="75947"/>
    <lineage>
        <taxon>Eukaryota</taxon>
        <taxon>Viridiplantae</taxon>
        <taxon>Streptophyta</taxon>
        <taxon>Embryophyta</taxon>
        <taxon>Tracheophyta</taxon>
        <taxon>Spermatophyta</taxon>
        <taxon>Magnoliopsida</taxon>
        <taxon>eudicotyledons</taxon>
        <taxon>Gunneridae</taxon>
        <taxon>Pentapetalae</taxon>
        <taxon>asterids</taxon>
        <taxon>campanulids</taxon>
        <taxon>Asterales</taxon>
        <taxon>Asteraceae</taxon>
        <taxon>Cichorioideae</taxon>
        <taxon>Cichorieae</taxon>
        <taxon>Lactucinae</taxon>
        <taxon>Lactuca</taxon>
    </lineage>
</organism>
<feature type="domain" description="DUF3741" evidence="2">
    <location>
        <begin position="55"/>
        <end position="69"/>
    </location>
</feature>
<dbReference type="Pfam" id="PF14383">
    <property type="entry name" value="VARLMGL"/>
    <property type="match status" value="1"/>
</dbReference>
<dbReference type="PANTHER" id="PTHR35499:SF1">
    <property type="entry name" value="DUF3741 DOMAIN-CONTAINING PROTEIN"/>
    <property type="match status" value="1"/>
</dbReference>
<evidence type="ECO:0000256" key="1">
    <source>
        <dbReference type="SAM" id="MobiDB-lite"/>
    </source>
</evidence>
<protein>
    <recommendedName>
        <fullName evidence="2">DUF3741 domain-containing protein</fullName>
    </recommendedName>
</protein>
<gene>
    <name evidence="3" type="ORF">LVIROSA_LOCUS32609</name>
</gene>
<dbReference type="AlphaFoldDB" id="A0AAU9PA59"/>
<sequence>MKFFRSETRLSNFKHATGCCLPGVLRRLSCFRGLAATQHHRIKESTELRCTSYNPGIVAKLMGLESIPQRITSVHRQQDHRNSNSRSQSISKTPMVLELEKRKFFILGLEAGCKDEQFQVKGDSRSDSRRKLLEHDGSKKKSNGVLKEGANVDFDLEFFDQLVLELVYIF</sequence>
<accession>A0AAU9PA59</accession>
<dbReference type="InterPro" id="IPR032795">
    <property type="entry name" value="DUF3741-assoc"/>
</dbReference>
<dbReference type="EMBL" id="CAKMRJ010005523">
    <property type="protein sequence ID" value="CAH1446960.1"/>
    <property type="molecule type" value="Genomic_DNA"/>
</dbReference>
<feature type="region of interest" description="Disordered" evidence="1">
    <location>
        <begin position="120"/>
        <end position="140"/>
    </location>
</feature>
<dbReference type="Proteomes" id="UP001157418">
    <property type="component" value="Unassembled WGS sequence"/>
</dbReference>
<evidence type="ECO:0000313" key="4">
    <source>
        <dbReference type="Proteomes" id="UP001157418"/>
    </source>
</evidence>
<name>A0AAU9PA59_9ASTR</name>
<reference evidence="3 4" key="1">
    <citation type="submission" date="2022-01" db="EMBL/GenBank/DDBJ databases">
        <authorList>
            <person name="Xiong W."/>
            <person name="Schranz E."/>
        </authorList>
    </citation>
    <scope>NUCLEOTIDE SEQUENCE [LARGE SCALE GENOMIC DNA]</scope>
</reference>